<dbReference type="Pfam" id="PF19305">
    <property type="entry name" value="MmgE_PrpD_C"/>
    <property type="match status" value="1"/>
</dbReference>
<comment type="caution">
    <text evidence="4">The sequence shown here is derived from an EMBL/GenBank/DDBJ whole genome shotgun (WGS) entry which is preliminary data.</text>
</comment>
<dbReference type="AlphaFoldDB" id="A0A417XTI8"/>
<keyword evidence="5" id="KW-1185">Reference proteome</keyword>
<sequence length="479" mass="51095">MENESPTTEPTVVHSLADFGYGTTLSTMPESVVGEAKRVLLDSIGCALAGRDELKGKAGRDLAALSRAAGAGATVIGEAEQSSVMGAAFANAELVSALDFDAILAPGHVAPVVIPVALAMGEVAGSSGRDVLTAIAVGHEVSCRVAFAMDGLRDVVDGTVARRPVVGYSAIVFGATAASAKLMAMDSADTADSIAIAASIAPVHSQGPWAAHVPVQTIKYMVAGTYAQTALTAAYLSRSGHRGDLQILEDADVGYPRFVGSSRWEKDVITADLGDSWRFPDFQTYKPYPHCRVLHGQLDILLALINEHDLKPDEIAEIRSWGEEWHRQPIWLNTRINHVIDAQNSMAHGLALAAHRIKPSKQWQSPDIVFSESVMGLMSRVVTAAHPAYTGQLDCYPNDRPARVEIDARGTTFVGEGRYPKGTPSPDPSTKMTTEELVAKFRTNADGILPAVAIDTVIDTVLGLESVDDIRELTRLLRP</sequence>
<dbReference type="OrthoDB" id="9797528at2"/>
<dbReference type="Gene3D" id="3.30.1330.120">
    <property type="entry name" value="2-methylcitrate dehydratase PrpD"/>
    <property type="match status" value="1"/>
</dbReference>
<dbReference type="InterPro" id="IPR042188">
    <property type="entry name" value="MmgE/PrpD_sf_2"/>
</dbReference>
<evidence type="ECO:0000259" key="3">
    <source>
        <dbReference type="Pfam" id="PF19305"/>
    </source>
</evidence>
<evidence type="ECO:0000259" key="2">
    <source>
        <dbReference type="Pfam" id="PF03972"/>
    </source>
</evidence>
<evidence type="ECO:0000313" key="5">
    <source>
        <dbReference type="Proteomes" id="UP000283644"/>
    </source>
</evidence>
<dbReference type="SUPFAM" id="SSF103378">
    <property type="entry name" value="2-methylcitrate dehydratase PrpD"/>
    <property type="match status" value="1"/>
</dbReference>
<gene>
    <name evidence="4" type="ORF">D0Z08_28005</name>
</gene>
<dbReference type="PANTHER" id="PTHR16943">
    <property type="entry name" value="2-METHYLCITRATE DEHYDRATASE-RELATED"/>
    <property type="match status" value="1"/>
</dbReference>
<dbReference type="PANTHER" id="PTHR16943:SF8">
    <property type="entry name" value="2-METHYLCITRATE DEHYDRATASE"/>
    <property type="match status" value="1"/>
</dbReference>
<name>A0A417XTI8_9ACTN</name>
<dbReference type="InterPro" id="IPR045337">
    <property type="entry name" value="MmgE_PrpD_C"/>
</dbReference>
<feature type="domain" description="MmgE/PrpD N-terminal" evidence="2">
    <location>
        <begin position="15"/>
        <end position="264"/>
    </location>
</feature>
<dbReference type="GO" id="GO:0016829">
    <property type="term" value="F:lyase activity"/>
    <property type="evidence" value="ECO:0007669"/>
    <property type="project" value="InterPro"/>
</dbReference>
<comment type="similarity">
    <text evidence="1">Belongs to the PrpD family.</text>
</comment>
<evidence type="ECO:0000313" key="4">
    <source>
        <dbReference type="EMBL" id="RHW23788.1"/>
    </source>
</evidence>
<dbReference type="RefSeq" id="WP_118928585.1">
    <property type="nucleotide sequence ID" value="NZ_QXGH01000040.1"/>
</dbReference>
<accession>A0A417XTI8</accession>
<dbReference type="Proteomes" id="UP000283644">
    <property type="component" value="Unassembled WGS sequence"/>
</dbReference>
<dbReference type="Pfam" id="PF03972">
    <property type="entry name" value="MmgE_PrpD_N"/>
    <property type="match status" value="1"/>
</dbReference>
<protein>
    <submittedName>
        <fullName evidence="4">MmgE/PrpD family protein</fullName>
    </submittedName>
</protein>
<dbReference type="InterPro" id="IPR042183">
    <property type="entry name" value="MmgE/PrpD_sf_1"/>
</dbReference>
<dbReference type="EMBL" id="QXGH01000040">
    <property type="protein sequence ID" value="RHW23788.1"/>
    <property type="molecule type" value="Genomic_DNA"/>
</dbReference>
<reference evidence="4 5" key="1">
    <citation type="submission" date="2018-09" db="EMBL/GenBank/DDBJ databases">
        <title>Genome sequencing of Nocardioides immobilis CCTCC AB 2017083 for comparison to Nocardioides silvaticus.</title>
        <authorList>
            <person name="Li C."/>
            <person name="Wang G."/>
        </authorList>
    </citation>
    <scope>NUCLEOTIDE SEQUENCE [LARGE SCALE GENOMIC DNA]</scope>
    <source>
        <strain evidence="4 5">CCTCC AB 2017083</strain>
    </source>
</reference>
<proteinExistence type="inferred from homology"/>
<dbReference type="InterPro" id="IPR036148">
    <property type="entry name" value="MmgE/PrpD_sf"/>
</dbReference>
<feature type="domain" description="MmgE/PrpD C-terminal" evidence="3">
    <location>
        <begin position="288"/>
        <end position="462"/>
    </location>
</feature>
<organism evidence="4 5">
    <name type="scientific">Nocardioides immobilis</name>
    <dbReference type="NCBI Taxonomy" id="2049295"/>
    <lineage>
        <taxon>Bacteria</taxon>
        <taxon>Bacillati</taxon>
        <taxon>Actinomycetota</taxon>
        <taxon>Actinomycetes</taxon>
        <taxon>Propionibacteriales</taxon>
        <taxon>Nocardioidaceae</taxon>
        <taxon>Nocardioides</taxon>
    </lineage>
</organism>
<dbReference type="InterPro" id="IPR045336">
    <property type="entry name" value="MmgE_PrpD_N"/>
</dbReference>
<dbReference type="Gene3D" id="1.10.4100.10">
    <property type="entry name" value="2-methylcitrate dehydratase PrpD"/>
    <property type="match status" value="1"/>
</dbReference>
<evidence type="ECO:0000256" key="1">
    <source>
        <dbReference type="ARBA" id="ARBA00006174"/>
    </source>
</evidence>
<dbReference type="InterPro" id="IPR005656">
    <property type="entry name" value="MmgE_PrpD"/>
</dbReference>